<name>A0A5C1A852_9BACT</name>
<organism evidence="2 3">
    <name type="scientific">Limnoglobus roseus</name>
    <dbReference type="NCBI Taxonomy" id="2598579"/>
    <lineage>
        <taxon>Bacteria</taxon>
        <taxon>Pseudomonadati</taxon>
        <taxon>Planctomycetota</taxon>
        <taxon>Planctomycetia</taxon>
        <taxon>Gemmatales</taxon>
        <taxon>Gemmataceae</taxon>
        <taxon>Limnoglobus</taxon>
    </lineage>
</organism>
<dbReference type="AlphaFoldDB" id="A0A5C1A852"/>
<feature type="region of interest" description="Disordered" evidence="1">
    <location>
        <begin position="1"/>
        <end position="29"/>
    </location>
</feature>
<sequence length="130" mass="14011">MSGTALADRPAVRDDPEAVAWQPSYTQGSKRAAADNKPLIVFIGAGPTGYRRAVQEGRLSDELVKTLTDQCVCVYFDTKTEDGRKMAKLFEVEGPGLVVSTRGGGQVHKTHSAPPTTDQLLEDLKAVVPR</sequence>
<dbReference type="RefSeq" id="WP_149109786.1">
    <property type="nucleotide sequence ID" value="NZ_CP042425.1"/>
</dbReference>
<protein>
    <submittedName>
        <fullName evidence="2">Thioredoxin family protein</fullName>
    </submittedName>
</protein>
<accession>A0A5C1A852</accession>
<keyword evidence="3" id="KW-1185">Reference proteome</keyword>
<dbReference type="Gene3D" id="3.40.30.10">
    <property type="entry name" value="Glutaredoxin"/>
    <property type="match status" value="1"/>
</dbReference>
<evidence type="ECO:0000256" key="1">
    <source>
        <dbReference type="SAM" id="MobiDB-lite"/>
    </source>
</evidence>
<feature type="region of interest" description="Disordered" evidence="1">
    <location>
        <begin position="101"/>
        <end position="122"/>
    </location>
</feature>
<dbReference type="KEGG" id="lrs:PX52LOC_01831"/>
<reference evidence="3" key="1">
    <citation type="submission" date="2019-08" db="EMBL/GenBank/DDBJ databases">
        <title>Limnoglobus roseus gen. nov., sp. nov., a novel freshwater planctomycete with a giant genome from the family Gemmataceae.</title>
        <authorList>
            <person name="Kulichevskaya I.S."/>
            <person name="Naumoff D.G."/>
            <person name="Miroshnikov K."/>
            <person name="Ivanova A."/>
            <person name="Philippov D.A."/>
            <person name="Hakobyan A."/>
            <person name="Rijpstra I.C."/>
            <person name="Sinninghe Damste J.S."/>
            <person name="Liesack W."/>
            <person name="Dedysh S.N."/>
        </authorList>
    </citation>
    <scope>NUCLEOTIDE SEQUENCE [LARGE SCALE GENOMIC DNA]</scope>
    <source>
        <strain evidence="3">PX52</strain>
    </source>
</reference>
<proteinExistence type="predicted"/>
<dbReference type="OrthoDB" id="9971907at2"/>
<dbReference type="Proteomes" id="UP000324974">
    <property type="component" value="Chromosome"/>
</dbReference>
<evidence type="ECO:0000313" key="3">
    <source>
        <dbReference type="Proteomes" id="UP000324974"/>
    </source>
</evidence>
<dbReference type="InterPro" id="IPR036249">
    <property type="entry name" value="Thioredoxin-like_sf"/>
</dbReference>
<dbReference type="EMBL" id="CP042425">
    <property type="protein sequence ID" value="QEL14930.1"/>
    <property type="molecule type" value="Genomic_DNA"/>
</dbReference>
<dbReference type="SUPFAM" id="SSF52833">
    <property type="entry name" value="Thioredoxin-like"/>
    <property type="match status" value="1"/>
</dbReference>
<gene>
    <name evidence="2" type="ORF">PX52LOC_01831</name>
</gene>
<evidence type="ECO:0000313" key="2">
    <source>
        <dbReference type="EMBL" id="QEL14930.1"/>
    </source>
</evidence>